<feature type="domain" description="Peptidase U32 collagenase" evidence="1">
    <location>
        <begin position="375"/>
        <end position="489"/>
    </location>
</feature>
<dbReference type="InterPro" id="IPR001539">
    <property type="entry name" value="Peptidase_U32"/>
</dbReference>
<dbReference type="RefSeq" id="WP_055222598.1">
    <property type="nucleotide sequence ID" value="NZ_BLYL01000001.1"/>
</dbReference>
<accession>A0AAI9NXD1</accession>
<dbReference type="InterPro" id="IPR020988">
    <property type="entry name" value="Pept_U32_collagenase"/>
</dbReference>
<dbReference type="Proteomes" id="UP000660047">
    <property type="component" value="Unassembled WGS sequence"/>
</dbReference>
<dbReference type="PROSITE" id="PS01276">
    <property type="entry name" value="PEPTIDASE_U32"/>
    <property type="match status" value="1"/>
</dbReference>
<dbReference type="PANTHER" id="PTHR30217:SF10">
    <property type="entry name" value="23S RRNA 5-HYDROXYCYTIDINE C2501 SYNTHASE"/>
    <property type="match status" value="1"/>
</dbReference>
<dbReference type="InterPro" id="IPR051454">
    <property type="entry name" value="RNA/ubiquinone_mod_enzymes"/>
</dbReference>
<proteinExistence type="predicted"/>
<evidence type="ECO:0000313" key="3">
    <source>
        <dbReference type="Proteomes" id="UP000660047"/>
    </source>
</evidence>
<dbReference type="AlphaFoldDB" id="A0AAI9NXD1"/>
<name>A0AAI9NXD1_9FIRM</name>
<protein>
    <submittedName>
        <fullName evidence="2">Peptidase U32</fullName>
    </submittedName>
</protein>
<dbReference type="PANTHER" id="PTHR30217">
    <property type="entry name" value="PEPTIDASE U32 FAMILY"/>
    <property type="match status" value="1"/>
</dbReference>
<organism evidence="2 3">
    <name type="scientific">Coprococcus eutactus</name>
    <dbReference type="NCBI Taxonomy" id="33043"/>
    <lineage>
        <taxon>Bacteria</taxon>
        <taxon>Bacillati</taxon>
        <taxon>Bacillota</taxon>
        <taxon>Clostridia</taxon>
        <taxon>Lachnospirales</taxon>
        <taxon>Lachnospiraceae</taxon>
        <taxon>Coprococcus</taxon>
    </lineage>
</organism>
<evidence type="ECO:0000313" key="2">
    <source>
        <dbReference type="EMBL" id="GFO93061.1"/>
    </source>
</evidence>
<dbReference type="Pfam" id="PF12392">
    <property type="entry name" value="DUF3656"/>
    <property type="match status" value="1"/>
</dbReference>
<comment type="caution">
    <text evidence="2">The sequence shown here is derived from an EMBL/GenBank/DDBJ whole genome shotgun (WGS) entry which is preliminary data.</text>
</comment>
<dbReference type="Pfam" id="PF01136">
    <property type="entry name" value="Peptidase_U32"/>
    <property type="match status" value="1"/>
</dbReference>
<dbReference type="EMBL" id="BLYL01000001">
    <property type="protein sequence ID" value="GFO93061.1"/>
    <property type="molecule type" value="Genomic_DNA"/>
</dbReference>
<sequence>MLNKTEILAPAGNTEAVRAAVNAYADAVYLGGSMFSARAFAGNFDEKELLDTIDYCHRFGVKVYMAINTLLKNEEIQRLPSYVEPYYRQGVDGIIVQDMGVVSVLGKSFPDLPLHGSTQLSVSSSQGAAFLKSIGMTRFVPSRELSLSEITEIKKNVDIEVETFVHGAMCYSYSGRCLMSSFAGGRSGNRGRCAQPCRKQYASNDVNEYMLSLKDMCMLKSLSRLIDAGIDSFKIEGRMKKPEYVAATVTAYREVRDAYLAGESVEKLAEEQEKKLLDIYNRGGFYSGYYYTSNGKNMLANSRPNHTGIKVGRVNAVEKPYVDIKLDENVSAGDVLEIRGRNGDVELTCNVAAKAGKNVRLKAKSFRNIAKFNDVYRTRNGKLLEDIQNNIINADRKIELAAHVSAYADQPLELKLSTVEGKCSVSVEGPVCTQALNKPVTESQIVDKIKKTGGTDYVLGDIAADVSDNLFVQISAVNNLRREALEQLGLQISQSYRRDGGAVRTGLPGAERPLENVKNNTVHGVTVGVSDADHVNIVKNYKWVSNVIVDYNVRKYADELKQAGFRVILALPEVLRQRELDRYSGLSGELGSFDGVMIRNYDELGILKKLDYKGLVIADASLYAYNDNAFDFYRENMGDVCFMCSNELTLDEIHGLSYDTLIKLYGHQKVMITANCIAGNYMNGCASRKMSRNVLTDDRGNRFYVRNDCAHCYNIIYNGVPTNMIDRLAETGISGKDCYIEFTIEDTNKVKDIMDSLELAMSGEKAVSMSVDQYTRGHYYKGID</sequence>
<evidence type="ECO:0000259" key="1">
    <source>
        <dbReference type="Pfam" id="PF12392"/>
    </source>
</evidence>
<reference evidence="2" key="1">
    <citation type="submission" date="2020-06" db="EMBL/GenBank/DDBJ databases">
        <title>Characterization of fructooligosaccharide metabolism and fructooligosaccharide-degrading enzymes in human commensal butyrate producers.</title>
        <authorList>
            <person name="Tanno H."/>
            <person name="Fujii T."/>
            <person name="Hirano K."/>
            <person name="Maeno S."/>
            <person name="Tonozuka T."/>
            <person name="Sakamoto M."/>
            <person name="Ohkuma M."/>
            <person name="Tochio T."/>
            <person name="Endo A."/>
        </authorList>
    </citation>
    <scope>NUCLEOTIDE SEQUENCE</scope>
    <source>
        <strain evidence="2">JCM 31265</strain>
    </source>
</reference>
<gene>
    <name evidence="2" type="ORF">COEU31_01070</name>
</gene>